<feature type="region of interest" description="Disordered" evidence="1">
    <location>
        <begin position="150"/>
        <end position="213"/>
    </location>
</feature>
<name>A0A6A5ZZF5_9PLEO</name>
<gene>
    <name evidence="2" type="ORF">P153DRAFT_146953</name>
</gene>
<feature type="region of interest" description="Disordered" evidence="1">
    <location>
        <begin position="106"/>
        <end position="138"/>
    </location>
</feature>
<dbReference type="AlphaFoldDB" id="A0A6A5ZZF5"/>
<protein>
    <submittedName>
        <fullName evidence="2">Uncharacterized protein</fullName>
    </submittedName>
</protein>
<evidence type="ECO:0000313" key="3">
    <source>
        <dbReference type="Proteomes" id="UP000799771"/>
    </source>
</evidence>
<dbReference type="Proteomes" id="UP000799771">
    <property type="component" value="Unassembled WGS sequence"/>
</dbReference>
<dbReference type="EMBL" id="ML977522">
    <property type="protein sequence ID" value="KAF2123808.1"/>
    <property type="molecule type" value="Genomic_DNA"/>
</dbReference>
<evidence type="ECO:0000313" key="2">
    <source>
        <dbReference type="EMBL" id="KAF2123808.1"/>
    </source>
</evidence>
<accession>A0A6A5ZZF5</accession>
<keyword evidence="3" id="KW-1185">Reference proteome</keyword>
<dbReference type="RefSeq" id="XP_033518202.1">
    <property type="nucleotide sequence ID" value="XM_033662156.1"/>
</dbReference>
<sequence length="213" mass="22624">MAPPLPAPRCRGITQRNLQCRNPAKYPAADGDAALLNRCQLHIHQTIDFNSLVAADLDEVLSTLANVALGNADDIEALAQQANLTNTEVGKARREHHVMEKKLLSMDGDTHKDKAVVPDDAPPASSDTEHVQPKKDGKGRNLAAAFGMQGMVRNGPPAPTGPTLISGVPPSAAPDTTKHAPTKSTTIKSAPRRVLPARGTKMKAPLEQTSDMD</sequence>
<feature type="compositionally biased region" description="Basic and acidic residues" evidence="1">
    <location>
        <begin position="127"/>
        <end position="138"/>
    </location>
</feature>
<proteinExistence type="predicted"/>
<dbReference type="GeneID" id="54402588"/>
<organism evidence="2 3">
    <name type="scientific">Dothidotthia symphoricarpi CBS 119687</name>
    <dbReference type="NCBI Taxonomy" id="1392245"/>
    <lineage>
        <taxon>Eukaryota</taxon>
        <taxon>Fungi</taxon>
        <taxon>Dikarya</taxon>
        <taxon>Ascomycota</taxon>
        <taxon>Pezizomycotina</taxon>
        <taxon>Dothideomycetes</taxon>
        <taxon>Pleosporomycetidae</taxon>
        <taxon>Pleosporales</taxon>
        <taxon>Dothidotthiaceae</taxon>
        <taxon>Dothidotthia</taxon>
    </lineage>
</organism>
<reference evidence="2" key="1">
    <citation type="journal article" date="2020" name="Stud. Mycol.">
        <title>101 Dothideomycetes genomes: a test case for predicting lifestyles and emergence of pathogens.</title>
        <authorList>
            <person name="Haridas S."/>
            <person name="Albert R."/>
            <person name="Binder M."/>
            <person name="Bloem J."/>
            <person name="Labutti K."/>
            <person name="Salamov A."/>
            <person name="Andreopoulos B."/>
            <person name="Baker S."/>
            <person name="Barry K."/>
            <person name="Bills G."/>
            <person name="Bluhm B."/>
            <person name="Cannon C."/>
            <person name="Castanera R."/>
            <person name="Culley D."/>
            <person name="Daum C."/>
            <person name="Ezra D."/>
            <person name="Gonzalez J."/>
            <person name="Henrissat B."/>
            <person name="Kuo A."/>
            <person name="Liang C."/>
            <person name="Lipzen A."/>
            <person name="Lutzoni F."/>
            <person name="Magnuson J."/>
            <person name="Mondo S."/>
            <person name="Nolan M."/>
            <person name="Ohm R."/>
            <person name="Pangilinan J."/>
            <person name="Park H.-J."/>
            <person name="Ramirez L."/>
            <person name="Alfaro M."/>
            <person name="Sun H."/>
            <person name="Tritt A."/>
            <person name="Yoshinaga Y."/>
            <person name="Zwiers L.-H."/>
            <person name="Turgeon B."/>
            <person name="Goodwin S."/>
            <person name="Spatafora J."/>
            <person name="Crous P."/>
            <person name="Grigoriev I."/>
        </authorList>
    </citation>
    <scope>NUCLEOTIDE SEQUENCE</scope>
    <source>
        <strain evidence="2">CBS 119687</strain>
    </source>
</reference>
<feature type="compositionally biased region" description="Basic and acidic residues" evidence="1">
    <location>
        <begin position="106"/>
        <end position="117"/>
    </location>
</feature>
<evidence type="ECO:0000256" key="1">
    <source>
        <dbReference type="SAM" id="MobiDB-lite"/>
    </source>
</evidence>